<proteinExistence type="predicted"/>
<dbReference type="EMBL" id="OZ023702">
    <property type="protein sequence ID" value="CAK9858181.1"/>
    <property type="molecule type" value="Genomic_DNA"/>
</dbReference>
<organism evidence="1 2">
    <name type="scientific">Sphagnum jensenii</name>
    <dbReference type="NCBI Taxonomy" id="128206"/>
    <lineage>
        <taxon>Eukaryota</taxon>
        <taxon>Viridiplantae</taxon>
        <taxon>Streptophyta</taxon>
        <taxon>Embryophyta</taxon>
        <taxon>Bryophyta</taxon>
        <taxon>Sphagnophytina</taxon>
        <taxon>Sphagnopsida</taxon>
        <taxon>Sphagnales</taxon>
        <taxon>Sphagnaceae</taxon>
        <taxon>Sphagnum</taxon>
    </lineage>
</organism>
<protein>
    <submittedName>
        <fullName evidence="1">Uncharacterized protein</fullName>
    </submittedName>
</protein>
<keyword evidence="2" id="KW-1185">Reference proteome</keyword>
<evidence type="ECO:0000313" key="2">
    <source>
        <dbReference type="Proteomes" id="UP001497522"/>
    </source>
</evidence>
<evidence type="ECO:0000313" key="1">
    <source>
        <dbReference type="EMBL" id="CAK9858181.1"/>
    </source>
</evidence>
<sequence length="77" mass="8773">MAWIGHYELAPGLNLSFEYETLDMECFESLDDAKKKIFVDLSGKNPQYQVIPFTSSTRPSDNKLWERMGQVVVKATG</sequence>
<name>A0ABP1A6L9_9BRYO</name>
<accession>A0ABP1A6L9</accession>
<reference evidence="1 2" key="1">
    <citation type="submission" date="2024-03" db="EMBL/GenBank/DDBJ databases">
        <authorList>
            <consortium name="ELIXIR-Norway"/>
            <consortium name="Elixir Norway"/>
        </authorList>
    </citation>
    <scope>NUCLEOTIDE SEQUENCE [LARGE SCALE GENOMIC DNA]</scope>
</reference>
<gene>
    <name evidence="1" type="ORF">CSSPJE1EN2_LOCUS1176</name>
</gene>
<dbReference type="Proteomes" id="UP001497522">
    <property type="component" value="Chromosome 1"/>
</dbReference>